<keyword evidence="1" id="KW-0732">Signal</keyword>
<name>A0A420J8W7_9PEZI</name>
<protein>
    <recommendedName>
        <fullName evidence="4">Secreted protein</fullName>
    </recommendedName>
</protein>
<gene>
    <name evidence="2" type="ORF">GcM3_c11894o35</name>
</gene>
<dbReference type="Proteomes" id="UP000283383">
    <property type="component" value="Unassembled WGS sequence"/>
</dbReference>
<dbReference type="AlphaFoldDB" id="A0A420J8W7"/>
<feature type="signal peptide" evidence="1">
    <location>
        <begin position="1"/>
        <end position="21"/>
    </location>
</feature>
<dbReference type="EMBL" id="MCBQ01001563">
    <property type="protein sequence ID" value="RKF83240.1"/>
    <property type="molecule type" value="Genomic_DNA"/>
</dbReference>
<feature type="chain" id="PRO_5019346881" description="Secreted protein" evidence="1">
    <location>
        <begin position="22"/>
        <end position="90"/>
    </location>
</feature>
<accession>A0A420J8W7</accession>
<reference evidence="2 3" key="1">
    <citation type="journal article" date="2018" name="BMC Genomics">
        <title>Comparative genome analyses reveal sequence features reflecting distinct modes of host-adaptation between dicot and monocot powdery mildew.</title>
        <authorList>
            <person name="Wu Y."/>
            <person name="Ma X."/>
            <person name="Pan Z."/>
            <person name="Kale S.D."/>
            <person name="Song Y."/>
            <person name="King H."/>
            <person name="Zhang Q."/>
            <person name="Presley C."/>
            <person name="Deng X."/>
            <person name="Wei C.I."/>
            <person name="Xiao S."/>
        </authorList>
    </citation>
    <scope>NUCLEOTIDE SEQUENCE [LARGE SCALE GENOMIC DNA]</scope>
    <source>
        <strain evidence="2">UMSG3</strain>
    </source>
</reference>
<evidence type="ECO:0008006" key="4">
    <source>
        <dbReference type="Google" id="ProtNLM"/>
    </source>
</evidence>
<organism evidence="2 3">
    <name type="scientific">Golovinomyces cichoracearum</name>
    <dbReference type="NCBI Taxonomy" id="62708"/>
    <lineage>
        <taxon>Eukaryota</taxon>
        <taxon>Fungi</taxon>
        <taxon>Dikarya</taxon>
        <taxon>Ascomycota</taxon>
        <taxon>Pezizomycotina</taxon>
        <taxon>Leotiomycetes</taxon>
        <taxon>Erysiphales</taxon>
        <taxon>Erysiphaceae</taxon>
        <taxon>Golovinomyces</taxon>
    </lineage>
</organism>
<sequence length="90" mass="10495">MLANICNAILIVACWVHDSLSELYRKNGKSHPACIISRSQYFYFEYESFRLSFDPIVINPFTTPLGTYHLIFRSLTVWNKPCHHFESSAH</sequence>
<evidence type="ECO:0000313" key="3">
    <source>
        <dbReference type="Proteomes" id="UP000283383"/>
    </source>
</evidence>
<evidence type="ECO:0000313" key="2">
    <source>
        <dbReference type="EMBL" id="RKF83240.1"/>
    </source>
</evidence>
<evidence type="ECO:0000256" key="1">
    <source>
        <dbReference type="SAM" id="SignalP"/>
    </source>
</evidence>
<comment type="caution">
    <text evidence="2">The sequence shown here is derived from an EMBL/GenBank/DDBJ whole genome shotgun (WGS) entry which is preliminary data.</text>
</comment>
<keyword evidence="3" id="KW-1185">Reference proteome</keyword>
<proteinExistence type="predicted"/>